<organism evidence="2 3">
    <name type="scientific">Eiseniibacteriota bacterium</name>
    <dbReference type="NCBI Taxonomy" id="2212470"/>
    <lineage>
        <taxon>Bacteria</taxon>
        <taxon>Candidatus Eiseniibacteriota</taxon>
    </lineage>
</organism>
<dbReference type="AlphaFoldDB" id="A0A7Y2H1U5"/>
<accession>A0A7Y2H1U5</accession>
<evidence type="ECO:0000256" key="1">
    <source>
        <dbReference type="SAM" id="SignalP"/>
    </source>
</evidence>
<gene>
    <name evidence="2" type="ORF">HKN21_06660</name>
</gene>
<protein>
    <recommendedName>
        <fullName evidence="4">VCBS repeat-containing protein</fullName>
    </recommendedName>
</protein>
<dbReference type="InterPro" id="IPR028994">
    <property type="entry name" value="Integrin_alpha_N"/>
</dbReference>
<dbReference type="EMBL" id="JABDJR010000255">
    <property type="protein sequence ID" value="NNF06424.1"/>
    <property type="molecule type" value="Genomic_DNA"/>
</dbReference>
<dbReference type="Proteomes" id="UP000547674">
    <property type="component" value="Unassembled WGS sequence"/>
</dbReference>
<dbReference type="SUPFAM" id="SSF110296">
    <property type="entry name" value="Oligoxyloglucan reducing end-specific cellobiohydrolase"/>
    <property type="match status" value="1"/>
</dbReference>
<comment type="caution">
    <text evidence="2">The sequence shown here is derived from an EMBL/GenBank/DDBJ whole genome shotgun (WGS) entry which is preliminary data.</text>
</comment>
<evidence type="ECO:0000313" key="2">
    <source>
        <dbReference type="EMBL" id="NNF06424.1"/>
    </source>
</evidence>
<dbReference type="SUPFAM" id="SSF69318">
    <property type="entry name" value="Integrin alpha N-terminal domain"/>
    <property type="match status" value="1"/>
</dbReference>
<proteinExistence type="predicted"/>
<reference evidence="2 3" key="1">
    <citation type="submission" date="2020-03" db="EMBL/GenBank/DDBJ databases">
        <title>Metabolic flexibility allows generalist bacteria to become dominant in a frequently disturbed ecosystem.</title>
        <authorList>
            <person name="Chen Y.-J."/>
            <person name="Leung P.M."/>
            <person name="Bay S.K."/>
            <person name="Hugenholtz P."/>
            <person name="Kessler A.J."/>
            <person name="Shelley G."/>
            <person name="Waite D.W."/>
            <person name="Cook P.L."/>
            <person name="Greening C."/>
        </authorList>
    </citation>
    <scope>NUCLEOTIDE SEQUENCE [LARGE SCALE GENOMIC DNA]</scope>
    <source>
        <strain evidence="2">SS_bin_28</strain>
    </source>
</reference>
<evidence type="ECO:0000313" key="3">
    <source>
        <dbReference type="Proteomes" id="UP000547674"/>
    </source>
</evidence>
<keyword evidence="1" id="KW-0732">Signal</keyword>
<feature type="chain" id="PRO_5031107354" description="VCBS repeat-containing protein" evidence="1">
    <location>
        <begin position="22"/>
        <end position="576"/>
    </location>
</feature>
<feature type="non-terminal residue" evidence="2">
    <location>
        <position position="576"/>
    </location>
</feature>
<name>A0A7Y2H1U5_UNCEI</name>
<sequence>MLRVLFFACTLALLSTIPSFADIGGDDVLIESPPGSAVAAENIVKTSTGIYFATGAYLSATGREIRVYRSTDKGHTWAIFATFGSTNPDVEYLDPSLLVSEGTENHLMIAYILKSAANSRLIVNRTDPYAATPFWSFSIVTSGIPGSLARPSLVTDSEEYASYYTYLAWEELDGNGNDIRFARSTNYGFGWDPAYDLLIAVGSFHSYVQPDLHYSGGLHLAATDIYWTGTEGASVYRLGAGRVTNGSSWGSIQTFGTYSDGQKHNNTRVAADAASNKVMVAWNYPPGLQWRSSTNGGATFSSIKSSLNYSLYALDCGSGNFAMLIKPSGNPVAQLSWPIGNDLQGLWFVQEFLGPFSTHSGSGSGGLNYDEDEGEWMATLGMTTTDPIVEQLGFYFDAGWRDNPGFPNWDELPVIPPGVPQTAPALADMDGDNDLEIIYSDQLGRVQVKQPDGSDLPGWPRVLGTVDTFARVAVGDVDGGGDNEVVFCNVNGELSLIKQNGVDRTGWPVNLPTNDEGFVSIAPITGNSPQDIVVVSQNQLYVYDFLGNIQPGFPQTLAGNAVAAAALGDVDLDGSV</sequence>
<feature type="signal peptide" evidence="1">
    <location>
        <begin position="1"/>
        <end position="21"/>
    </location>
</feature>
<evidence type="ECO:0008006" key="4">
    <source>
        <dbReference type="Google" id="ProtNLM"/>
    </source>
</evidence>